<sequence>MTKSIVHKITNIAIVFSIAMFFSCTNSAKEVRDFLADKNLPIGEAIDINLKHTDSGRVDIKMKAPLMLDFANRENHPYSEFPKGIFITTIEKNGDSTTIKGNYAKTYSKTSVSEIKGDVEIVNYTKKNKLETSEIYWDQKTHYFFTEKRFVFYTLTDTIYGTGFEASEDLDVWWVKNQSGVIEIKD</sequence>
<dbReference type="GO" id="GO:0005886">
    <property type="term" value="C:plasma membrane"/>
    <property type="evidence" value="ECO:0007669"/>
    <property type="project" value="InterPro"/>
</dbReference>
<comment type="caution">
    <text evidence="2">The sequence shown here is derived from an EMBL/GenBank/DDBJ whole genome shotgun (WGS) entry which is preliminary data.</text>
</comment>
<organism evidence="2 3">
    <name type="scientific">Gramella jeungdoensis</name>
    <dbReference type="NCBI Taxonomy" id="708091"/>
    <lineage>
        <taxon>Bacteria</taxon>
        <taxon>Pseudomonadati</taxon>
        <taxon>Bacteroidota</taxon>
        <taxon>Flavobacteriia</taxon>
        <taxon>Flavobacteriales</taxon>
        <taxon>Flavobacteriaceae</taxon>
        <taxon>Christiangramia</taxon>
    </lineage>
</organism>
<gene>
    <name evidence="2" type="primary">lptC</name>
    <name evidence="2" type="ORF">E2488_06600</name>
</gene>
<dbReference type="Proteomes" id="UP000298517">
    <property type="component" value="Unassembled WGS sequence"/>
</dbReference>
<keyword evidence="3" id="KW-1185">Reference proteome</keyword>
<dbReference type="GO" id="GO:0015221">
    <property type="term" value="F:lipopolysaccharide transmembrane transporter activity"/>
    <property type="evidence" value="ECO:0007669"/>
    <property type="project" value="InterPro"/>
</dbReference>
<name>A0A4Y8ATI3_9FLAO</name>
<protein>
    <submittedName>
        <fullName evidence="2">LPS export ABC transporter periplasmic protein LptC</fullName>
    </submittedName>
</protein>
<reference evidence="2 3" key="1">
    <citation type="journal article" date="2011" name="J. Microbiol.">
        <title>Gramella jeungdoensis sp. nov., isolated from a solar saltern in Korea.</title>
        <authorList>
            <person name="Joung Y."/>
            <person name="Kim H."/>
            <person name="Jang T."/>
            <person name="Ahn T.S."/>
            <person name="Joh K."/>
        </authorList>
    </citation>
    <scope>NUCLEOTIDE SEQUENCE [LARGE SCALE GENOMIC DNA]</scope>
    <source>
        <strain evidence="2 3">KCTC 23123</strain>
    </source>
</reference>
<feature type="signal peptide" evidence="1">
    <location>
        <begin position="1"/>
        <end position="28"/>
    </location>
</feature>
<accession>A0A4Y8ATI3</accession>
<evidence type="ECO:0000313" key="3">
    <source>
        <dbReference type="Proteomes" id="UP000298517"/>
    </source>
</evidence>
<dbReference type="EMBL" id="SNQI01000002">
    <property type="protein sequence ID" value="TEW75184.1"/>
    <property type="molecule type" value="Genomic_DNA"/>
</dbReference>
<dbReference type="RefSeq" id="WP_134247553.1">
    <property type="nucleotide sequence ID" value="NZ_SNQI01000002.1"/>
</dbReference>
<evidence type="ECO:0000256" key="1">
    <source>
        <dbReference type="SAM" id="SignalP"/>
    </source>
</evidence>
<dbReference type="Gene3D" id="2.60.450.10">
    <property type="entry name" value="Lipopolysaccharide (LPS) transport protein A like domain"/>
    <property type="match status" value="1"/>
</dbReference>
<dbReference type="OrthoDB" id="1427074at2"/>
<dbReference type="Pfam" id="PF06835">
    <property type="entry name" value="LptC"/>
    <property type="match status" value="1"/>
</dbReference>
<feature type="chain" id="PRO_5021381287" evidence="1">
    <location>
        <begin position="29"/>
        <end position="186"/>
    </location>
</feature>
<dbReference type="PROSITE" id="PS51257">
    <property type="entry name" value="PROKAR_LIPOPROTEIN"/>
    <property type="match status" value="1"/>
</dbReference>
<dbReference type="NCBIfam" id="TIGR04409">
    <property type="entry name" value="LptC_YrbK"/>
    <property type="match status" value="1"/>
</dbReference>
<dbReference type="InterPro" id="IPR026265">
    <property type="entry name" value="LptC"/>
</dbReference>
<keyword evidence="1" id="KW-0732">Signal</keyword>
<evidence type="ECO:0000313" key="2">
    <source>
        <dbReference type="EMBL" id="TEW75184.1"/>
    </source>
</evidence>
<dbReference type="InterPro" id="IPR010664">
    <property type="entry name" value="LipoPS_assembly_LptC-rel"/>
</dbReference>
<dbReference type="AlphaFoldDB" id="A0A4Y8ATI3"/>
<proteinExistence type="predicted"/>